<gene>
    <name evidence="3" type="ORF">RDB_LOCUS118362</name>
</gene>
<evidence type="ECO:0000313" key="4">
    <source>
        <dbReference type="Proteomes" id="UP000663846"/>
    </source>
</evidence>
<feature type="domain" description="Jacalin-type lectin" evidence="2">
    <location>
        <begin position="351"/>
        <end position="453"/>
    </location>
</feature>
<dbReference type="InterPro" id="IPR001229">
    <property type="entry name" value="Jacalin-like_lectin_dom"/>
</dbReference>
<proteinExistence type="predicted"/>
<evidence type="ECO:0000259" key="2">
    <source>
        <dbReference type="Pfam" id="PF01419"/>
    </source>
</evidence>
<feature type="coiled-coil region" evidence="1">
    <location>
        <begin position="193"/>
        <end position="223"/>
    </location>
</feature>
<dbReference type="Gene3D" id="2.100.10.30">
    <property type="entry name" value="Jacalin-like lectin domain"/>
    <property type="match status" value="1"/>
</dbReference>
<evidence type="ECO:0000256" key="1">
    <source>
        <dbReference type="SAM" id="Coils"/>
    </source>
</evidence>
<dbReference type="SUPFAM" id="SSF51101">
    <property type="entry name" value="Mannose-binding lectins"/>
    <property type="match status" value="1"/>
</dbReference>
<comment type="caution">
    <text evidence="3">The sequence shown here is derived from an EMBL/GenBank/DDBJ whole genome shotgun (WGS) entry which is preliminary data.</text>
</comment>
<dbReference type="InterPro" id="IPR036404">
    <property type="entry name" value="Jacalin-like_lectin_dom_sf"/>
</dbReference>
<dbReference type="Proteomes" id="UP000663846">
    <property type="component" value="Unassembled WGS sequence"/>
</dbReference>
<dbReference type="AlphaFoldDB" id="A0A8H3ARA2"/>
<organism evidence="3 4">
    <name type="scientific">Rhizoctonia solani</name>
    <dbReference type="NCBI Taxonomy" id="456999"/>
    <lineage>
        <taxon>Eukaryota</taxon>
        <taxon>Fungi</taxon>
        <taxon>Dikarya</taxon>
        <taxon>Basidiomycota</taxon>
        <taxon>Agaricomycotina</taxon>
        <taxon>Agaricomycetes</taxon>
        <taxon>Cantharellales</taxon>
        <taxon>Ceratobasidiaceae</taxon>
        <taxon>Rhizoctonia</taxon>
    </lineage>
</organism>
<protein>
    <recommendedName>
        <fullName evidence="2">Jacalin-type lectin domain-containing protein</fullName>
    </recommendedName>
</protein>
<sequence length="486" mass="53193">MAGVSDSELSAYVEIHDCCVQDQEGTILTKANELLRSSRSTPHVHNVSPADDSQKIAKDALGVLQAFEDISAEIGVTNDAATKKQWDDNYKNDKDGEKFIGQVTNASQKFTDLKYGTQAFHKTYANNATKKGQVYNAKLKEMDDNRRSIQSQIDSNRASSAQLRSSMCRTAGPGFFFGWLVRTVLSMLGVNVFNQANSRVTQLENEEQELVKKRAAIDNQANSLAKQESALAQTRHAVSVVADNVSDISGRLTTLAQTWSEIRSSFVKLGMMLEFAADSASQETFKMRIQLIKESTSSLQANFRAYTNGIAPGGVIPQPVKKKPLSYDISRMYGNSDGGGGVQAFNDAQADLDPSMSISEIRIFSGWVVDGFHVTYRLKNGGTRTVMHGSNGSGAQIFLKRSEYVSAIWGRSGRADNGEPWYGDCIHELTFEITDSATGTKRNTGTYGKAFKLAPAATTNISWRGRLLCSAPQVGLRGIKFVQLKP</sequence>
<dbReference type="Gene3D" id="1.20.1170.10">
    <property type="match status" value="1"/>
</dbReference>
<evidence type="ECO:0000313" key="3">
    <source>
        <dbReference type="EMBL" id="CAE6434833.1"/>
    </source>
</evidence>
<accession>A0A8H3ARA2</accession>
<dbReference type="EMBL" id="CAJMWS010000330">
    <property type="protein sequence ID" value="CAE6434833.1"/>
    <property type="molecule type" value="Genomic_DNA"/>
</dbReference>
<keyword evidence="1" id="KW-0175">Coiled coil</keyword>
<name>A0A8H3ARA2_9AGAM</name>
<dbReference type="Pfam" id="PF01419">
    <property type="entry name" value="Jacalin"/>
    <property type="match status" value="1"/>
</dbReference>
<reference evidence="3" key="1">
    <citation type="submission" date="2021-01" db="EMBL/GenBank/DDBJ databases">
        <authorList>
            <person name="Kaushik A."/>
        </authorList>
    </citation>
    <scope>NUCLEOTIDE SEQUENCE</scope>
    <source>
        <strain evidence="3">AG1-1C</strain>
    </source>
</reference>